<reference evidence="2" key="1">
    <citation type="journal article" date="2023" name="Front. Plant Sci.">
        <title>Chromosomal-level genome assembly of Melastoma candidum provides insights into trichome evolution.</title>
        <authorList>
            <person name="Zhong Y."/>
            <person name="Wu W."/>
            <person name="Sun C."/>
            <person name="Zou P."/>
            <person name="Liu Y."/>
            <person name="Dai S."/>
            <person name="Zhou R."/>
        </authorList>
    </citation>
    <scope>NUCLEOTIDE SEQUENCE [LARGE SCALE GENOMIC DNA]</scope>
</reference>
<dbReference type="Proteomes" id="UP001057402">
    <property type="component" value="Chromosome 5"/>
</dbReference>
<evidence type="ECO:0000313" key="2">
    <source>
        <dbReference type="Proteomes" id="UP001057402"/>
    </source>
</evidence>
<name>A0ACB9QY95_9MYRT</name>
<comment type="caution">
    <text evidence="1">The sequence shown here is derived from an EMBL/GenBank/DDBJ whole genome shotgun (WGS) entry which is preliminary data.</text>
</comment>
<accession>A0ACB9QY95</accession>
<organism evidence="1 2">
    <name type="scientific">Melastoma candidum</name>
    <dbReference type="NCBI Taxonomy" id="119954"/>
    <lineage>
        <taxon>Eukaryota</taxon>
        <taxon>Viridiplantae</taxon>
        <taxon>Streptophyta</taxon>
        <taxon>Embryophyta</taxon>
        <taxon>Tracheophyta</taxon>
        <taxon>Spermatophyta</taxon>
        <taxon>Magnoliopsida</taxon>
        <taxon>eudicotyledons</taxon>
        <taxon>Gunneridae</taxon>
        <taxon>Pentapetalae</taxon>
        <taxon>rosids</taxon>
        <taxon>malvids</taxon>
        <taxon>Myrtales</taxon>
        <taxon>Melastomataceae</taxon>
        <taxon>Melastomatoideae</taxon>
        <taxon>Melastomateae</taxon>
        <taxon>Melastoma</taxon>
    </lineage>
</organism>
<evidence type="ECO:0000313" key="1">
    <source>
        <dbReference type="EMBL" id="KAI4370188.1"/>
    </source>
</evidence>
<dbReference type="EMBL" id="CM042884">
    <property type="protein sequence ID" value="KAI4370188.1"/>
    <property type="molecule type" value="Genomic_DNA"/>
</dbReference>
<keyword evidence="2" id="KW-1185">Reference proteome</keyword>
<protein>
    <submittedName>
        <fullName evidence="1">Uncharacterized protein</fullName>
    </submittedName>
</protein>
<gene>
    <name evidence="1" type="ORF">MLD38_018562</name>
</gene>
<proteinExistence type="predicted"/>
<sequence>MSRKTVLAFDILLLCLLTILCRSSSLHHHHHRRHRHHHRHETRTYTAFQPTKLFVFGDSYADTGNTLKESSTAWKVPYGETFPGKPSGRFSDGRVLSDFVANYFGLISPIPYNFWKDGESYLKYGMNFAVGGTGVFETLVPLPNMTVQIDMFIQLIDEGVYSKTDLQSSVALVTLSGNDYNAYLHRNGSVEGLPALITEAVAQLTVNIERIHNLGMKKVAVAGLQPLGCLPLMTYPDAFQRCNHTINDLVVFHNQLLSATVATLNAVAKDSSTFVLVDLYDSFLSVINGTGSTAFANPLQPCCIGIDASHSCGDIDSTGAKLYELCADQAAMFFWDLFHPTQQGWKAVYNLLESTLQKL</sequence>